<dbReference type="GO" id="GO:0043023">
    <property type="term" value="F:ribosomal large subunit binding"/>
    <property type="evidence" value="ECO:0007669"/>
    <property type="project" value="TreeGrafter"/>
</dbReference>
<dbReference type="GO" id="GO:0005737">
    <property type="term" value="C:cytoplasm"/>
    <property type="evidence" value="ECO:0007669"/>
    <property type="project" value="UniProtKB-SubCell"/>
</dbReference>
<evidence type="ECO:0000259" key="6">
    <source>
        <dbReference type="Pfam" id="PF01765"/>
    </source>
</evidence>
<dbReference type="Proteomes" id="UP000226525">
    <property type="component" value="Unassembled WGS sequence"/>
</dbReference>
<dbReference type="Pfam" id="PF01765">
    <property type="entry name" value="RRF"/>
    <property type="match status" value="1"/>
</dbReference>
<dbReference type="FunFam" id="3.30.1360.40:FF:000001">
    <property type="entry name" value="Ribosome-recycling factor"/>
    <property type="match status" value="1"/>
</dbReference>
<evidence type="ECO:0000256" key="3">
    <source>
        <dbReference type="ARBA" id="ARBA00022490"/>
    </source>
</evidence>
<evidence type="ECO:0000256" key="2">
    <source>
        <dbReference type="ARBA" id="ARBA00005912"/>
    </source>
</evidence>
<dbReference type="GO" id="GO:0006415">
    <property type="term" value="P:translational termination"/>
    <property type="evidence" value="ECO:0007669"/>
    <property type="project" value="UniProtKB-UniRule"/>
</dbReference>
<organism evidence="7 8">
    <name type="scientific">SAR324 cluster bacterium</name>
    <dbReference type="NCBI Taxonomy" id="2024889"/>
    <lineage>
        <taxon>Bacteria</taxon>
        <taxon>Deltaproteobacteria</taxon>
        <taxon>SAR324 cluster</taxon>
    </lineage>
</organism>
<dbReference type="Gene3D" id="3.30.1360.40">
    <property type="match status" value="1"/>
</dbReference>
<dbReference type="Gene3D" id="1.10.132.20">
    <property type="entry name" value="Ribosome-recycling factor"/>
    <property type="match status" value="1"/>
</dbReference>
<dbReference type="AlphaFoldDB" id="A0A2D6YI55"/>
<evidence type="ECO:0000313" key="8">
    <source>
        <dbReference type="Proteomes" id="UP000226525"/>
    </source>
</evidence>
<proteinExistence type="inferred from homology"/>
<dbReference type="FunFam" id="1.10.132.20:FF:000001">
    <property type="entry name" value="Ribosome-recycling factor"/>
    <property type="match status" value="1"/>
</dbReference>
<dbReference type="HAMAP" id="MF_00040">
    <property type="entry name" value="RRF"/>
    <property type="match status" value="1"/>
</dbReference>
<dbReference type="PANTHER" id="PTHR20982">
    <property type="entry name" value="RIBOSOME RECYCLING FACTOR"/>
    <property type="match status" value="1"/>
</dbReference>
<accession>A0A2D6YI55</accession>
<name>A0A2D6YI55_9DELT</name>
<dbReference type="CDD" id="cd00520">
    <property type="entry name" value="RRF"/>
    <property type="match status" value="1"/>
</dbReference>
<protein>
    <recommendedName>
        <fullName evidence="5">Ribosome-recycling factor</fullName>
        <shortName evidence="5">RRF</shortName>
    </recommendedName>
    <alternativeName>
        <fullName evidence="5">Ribosome-releasing factor</fullName>
    </alternativeName>
</protein>
<dbReference type="SUPFAM" id="SSF55194">
    <property type="entry name" value="Ribosome recycling factor, RRF"/>
    <property type="match status" value="1"/>
</dbReference>
<keyword evidence="3 5" id="KW-0963">Cytoplasm</keyword>
<dbReference type="InterPro" id="IPR023584">
    <property type="entry name" value="Ribosome_recyc_fac_dom"/>
</dbReference>
<dbReference type="PANTHER" id="PTHR20982:SF3">
    <property type="entry name" value="MITOCHONDRIAL RIBOSOME RECYCLING FACTOR PSEUDO 1"/>
    <property type="match status" value="1"/>
</dbReference>
<dbReference type="EMBL" id="NZEX01000056">
    <property type="protein sequence ID" value="MAH62853.1"/>
    <property type="molecule type" value="Genomic_DNA"/>
</dbReference>
<comment type="function">
    <text evidence="5">Responsible for the release of ribosomes from messenger RNA at the termination of protein biosynthesis. May increase the efficiency of translation by recycling ribosomes from one round of translation to another.</text>
</comment>
<evidence type="ECO:0000313" key="7">
    <source>
        <dbReference type="EMBL" id="MAH62853.1"/>
    </source>
</evidence>
<comment type="caution">
    <text evidence="7">The sequence shown here is derived from an EMBL/GenBank/DDBJ whole genome shotgun (WGS) entry which is preliminary data.</text>
</comment>
<sequence length="189" mass="21694">MQAETIEEVQETVRRKMDSTLNNLRQEFNNIHAGRVTPAMLENEKVDYYGVPTSITQVASVSAPEPQLLMINPWEKNMIKEIERTLQAANLGFSLSNDGNVIRAMLPPFTEERRKERVKQTKKIGEEVKVALRNVRREGNDTLKKMEKDKLISQDQEKSAQADIQKLTDEHINLVSELMTAKEKELMTI</sequence>
<dbReference type="InterPro" id="IPR036191">
    <property type="entry name" value="RRF_sf"/>
</dbReference>
<comment type="similarity">
    <text evidence="2 5">Belongs to the RRF family.</text>
</comment>
<evidence type="ECO:0000256" key="1">
    <source>
        <dbReference type="ARBA" id="ARBA00004496"/>
    </source>
</evidence>
<evidence type="ECO:0000256" key="4">
    <source>
        <dbReference type="ARBA" id="ARBA00022917"/>
    </source>
</evidence>
<keyword evidence="4 5" id="KW-0648">Protein biosynthesis</keyword>
<reference evidence="8" key="1">
    <citation type="submission" date="2017-09" db="EMBL/GenBank/DDBJ databases">
        <title>The Reconstruction of 2,631 Draft Metagenome-Assembled Genomes from the Global Oceans.</title>
        <authorList>
            <person name="Tully B.J."/>
            <person name="Graham E.D."/>
            <person name="Heidelberg J.F."/>
        </authorList>
    </citation>
    <scope>NUCLEOTIDE SEQUENCE [LARGE SCALE GENOMIC DNA]</scope>
</reference>
<dbReference type="NCBIfam" id="TIGR00496">
    <property type="entry name" value="frr"/>
    <property type="match status" value="1"/>
</dbReference>
<evidence type="ECO:0000256" key="5">
    <source>
        <dbReference type="HAMAP-Rule" id="MF_00040"/>
    </source>
</evidence>
<feature type="domain" description="Ribosome recycling factor" evidence="6">
    <location>
        <begin position="24"/>
        <end position="187"/>
    </location>
</feature>
<dbReference type="InterPro" id="IPR002661">
    <property type="entry name" value="Ribosome_recyc_fac"/>
</dbReference>
<gene>
    <name evidence="5" type="primary">frr</name>
    <name evidence="7" type="ORF">CMN54_05255</name>
</gene>
<comment type="subcellular location">
    <subcellularLocation>
        <location evidence="1 5">Cytoplasm</location>
    </subcellularLocation>
</comment>